<evidence type="ECO:0000256" key="1">
    <source>
        <dbReference type="SAM" id="SignalP"/>
    </source>
</evidence>
<evidence type="ECO:0000313" key="3">
    <source>
        <dbReference type="Proteomes" id="UP001437256"/>
    </source>
</evidence>
<keyword evidence="1" id="KW-0732">Signal</keyword>
<dbReference type="SUPFAM" id="SSF89372">
    <property type="entry name" value="Fucose-specific lectin"/>
    <property type="match status" value="1"/>
</dbReference>
<feature type="signal peptide" evidence="1">
    <location>
        <begin position="1"/>
        <end position="21"/>
    </location>
</feature>
<dbReference type="Gene3D" id="2.120.10.70">
    <property type="entry name" value="Fucose-specific lectin"/>
    <property type="match status" value="1"/>
</dbReference>
<evidence type="ECO:0000313" key="2">
    <source>
        <dbReference type="EMBL" id="KAL0063590.1"/>
    </source>
</evidence>
<sequence>MKFNLSSIILTFALLGTYCLAEDTETATEATEASASESQAAFATGEAQAKAAGDIVPLSPVGDVVAAQAPNNQPSWVFYQAGNGDLMGMRVSGPFSDGQRTASRVIVPSGGILPGSPIAATTQNAGFQDPGKIQVFFFNRNNILSEARLNKDRNWVHGADCSACIDQKVRYEAVAGSKFIYALGSTGERRRAGIRVGFQSVNFRNTISEADRQNSVWSLAPLRDSA</sequence>
<reference evidence="2 3" key="1">
    <citation type="submission" date="2024-05" db="EMBL/GenBank/DDBJ databases">
        <title>A draft genome resource for the thread blight pathogen Marasmius tenuissimus strain MS-2.</title>
        <authorList>
            <person name="Yulfo-Soto G.E."/>
            <person name="Baruah I.K."/>
            <person name="Amoako-Attah I."/>
            <person name="Bukari Y."/>
            <person name="Meinhardt L.W."/>
            <person name="Bailey B.A."/>
            <person name="Cohen S.P."/>
        </authorList>
    </citation>
    <scope>NUCLEOTIDE SEQUENCE [LARGE SCALE GENOMIC DNA]</scope>
    <source>
        <strain evidence="2 3">MS-2</strain>
    </source>
</reference>
<keyword evidence="3" id="KW-1185">Reference proteome</keyword>
<comment type="caution">
    <text evidence="2">The sequence shown here is derived from an EMBL/GenBank/DDBJ whole genome shotgun (WGS) entry which is preliminary data.</text>
</comment>
<organism evidence="2 3">
    <name type="scientific">Marasmius tenuissimus</name>
    <dbReference type="NCBI Taxonomy" id="585030"/>
    <lineage>
        <taxon>Eukaryota</taxon>
        <taxon>Fungi</taxon>
        <taxon>Dikarya</taxon>
        <taxon>Basidiomycota</taxon>
        <taxon>Agaricomycotina</taxon>
        <taxon>Agaricomycetes</taxon>
        <taxon>Agaricomycetidae</taxon>
        <taxon>Agaricales</taxon>
        <taxon>Marasmiineae</taxon>
        <taxon>Marasmiaceae</taxon>
        <taxon>Marasmius</taxon>
    </lineage>
</organism>
<protein>
    <submittedName>
        <fullName evidence="2">Uncharacterized protein</fullName>
    </submittedName>
</protein>
<dbReference type="Proteomes" id="UP001437256">
    <property type="component" value="Unassembled WGS sequence"/>
</dbReference>
<proteinExistence type="predicted"/>
<gene>
    <name evidence="2" type="ORF">AAF712_009511</name>
</gene>
<feature type="chain" id="PRO_5045793297" evidence="1">
    <location>
        <begin position="22"/>
        <end position="226"/>
    </location>
</feature>
<name>A0ABR2ZQR6_9AGAR</name>
<dbReference type="EMBL" id="JBBXMP010000078">
    <property type="protein sequence ID" value="KAL0063590.1"/>
    <property type="molecule type" value="Genomic_DNA"/>
</dbReference>
<accession>A0ABR2ZQR6</accession>